<dbReference type="GO" id="GO:0008237">
    <property type="term" value="F:metallopeptidase activity"/>
    <property type="evidence" value="ECO:0007669"/>
    <property type="project" value="UniProtKB-UniRule"/>
</dbReference>
<evidence type="ECO:0000313" key="17">
    <source>
        <dbReference type="EMBL" id="GGK50473.1"/>
    </source>
</evidence>
<evidence type="ECO:0000256" key="1">
    <source>
        <dbReference type="ARBA" id="ARBA00000098"/>
    </source>
</evidence>
<dbReference type="FunFam" id="2.60.40.1840:FF:000001">
    <property type="entry name" value="Aminopeptidase N"/>
    <property type="match status" value="1"/>
</dbReference>
<dbReference type="RefSeq" id="WP_188915208.1">
    <property type="nucleotide sequence ID" value="NZ_BMMF01000014.1"/>
</dbReference>
<reference evidence="17 18" key="1">
    <citation type="journal article" date="2014" name="Int. J. Syst. Evol. Microbiol.">
        <title>Complete genome sequence of Corynebacterium casei LMG S-19264T (=DSM 44701T), isolated from a smear-ripened cheese.</title>
        <authorList>
            <consortium name="US DOE Joint Genome Institute (JGI-PGF)"/>
            <person name="Walter F."/>
            <person name="Albersmeier A."/>
            <person name="Kalinowski J."/>
            <person name="Ruckert C."/>
        </authorList>
    </citation>
    <scope>NUCLEOTIDE SEQUENCE [LARGE SCALE GENOMIC DNA]</scope>
    <source>
        <strain evidence="17 18">CGMCC 1.9161</strain>
    </source>
</reference>
<dbReference type="Pfam" id="PF17432">
    <property type="entry name" value="DUF3458_C"/>
    <property type="match status" value="1"/>
</dbReference>
<proteinExistence type="inferred from homology"/>
<dbReference type="PANTHER" id="PTHR46322">
    <property type="entry name" value="PUROMYCIN-SENSITIVE AMINOPEPTIDASE"/>
    <property type="match status" value="1"/>
</dbReference>
<evidence type="ECO:0000256" key="11">
    <source>
        <dbReference type="ARBA" id="ARBA00023049"/>
    </source>
</evidence>
<keyword evidence="18" id="KW-1185">Reference proteome</keyword>
<dbReference type="SUPFAM" id="SSF63737">
    <property type="entry name" value="Leukotriene A4 hydrolase N-terminal domain"/>
    <property type="match status" value="1"/>
</dbReference>
<feature type="domain" description="Peptidase M1 alanyl aminopeptidase Ig-like fold" evidence="14">
    <location>
        <begin position="451"/>
        <end position="551"/>
    </location>
</feature>
<evidence type="ECO:0000313" key="18">
    <source>
        <dbReference type="Proteomes" id="UP000600449"/>
    </source>
</evidence>
<dbReference type="PANTHER" id="PTHR46322:SF1">
    <property type="entry name" value="PUROMYCIN-SENSITIVE AMINOPEPTIDASE"/>
    <property type="match status" value="1"/>
</dbReference>
<keyword evidence="8" id="KW-0479">Metal-binding</keyword>
<dbReference type="InterPro" id="IPR035414">
    <property type="entry name" value="Peptidase_M1_pepN_Ig-like"/>
</dbReference>
<dbReference type="AlphaFoldDB" id="A0A917QGR1"/>
<dbReference type="Gene3D" id="3.30.2010.30">
    <property type="match status" value="1"/>
</dbReference>
<dbReference type="InterPro" id="IPR001930">
    <property type="entry name" value="Peptidase_M1"/>
</dbReference>
<dbReference type="NCBIfam" id="TIGR02414">
    <property type="entry name" value="pepN_proteo"/>
    <property type="match status" value="1"/>
</dbReference>
<dbReference type="InterPro" id="IPR038438">
    <property type="entry name" value="PepN_Ig-like_sf"/>
</dbReference>
<dbReference type="InterPro" id="IPR027268">
    <property type="entry name" value="Peptidase_M4/M1_CTD_sf"/>
</dbReference>
<name>A0A917QGR1_9HYPH</name>
<evidence type="ECO:0000256" key="9">
    <source>
        <dbReference type="ARBA" id="ARBA00022801"/>
    </source>
</evidence>
<gene>
    <name evidence="17" type="ORF">GCM10011322_41910</name>
</gene>
<dbReference type="InterPro" id="IPR045357">
    <property type="entry name" value="Aminopeptidase_N-like_N"/>
</dbReference>
<feature type="domain" description="Peptidase M1 alanyl aminopeptidase C-terminal" evidence="15">
    <location>
        <begin position="556"/>
        <end position="878"/>
    </location>
</feature>
<evidence type="ECO:0000256" key="12">
    <source>
        <dbReference type="NCBIfam" id="TIGR02414"/>
    </source>
</evidence>
<dbReference type="GO" id="GO:0016285">
    <property type="term" value="F:alanyl aminopeptidase activity"/>
    <property type="evidence" value="ECO:0007669"/>
    <property type="project" value="UniProtKB-EC"/>
</dbReference>
<sequence length="879" mass="96190">MRTETPQTVKLAEYRPSDFLIPRVALDIVLDPHATRVRATLCVEPNPEGRADAPLALDGDDLVLVSVALDGEPLAADAFAADADGLVIHRPPRRPFTLAVETRLDPTANTKLMGLYRSRGVYCTQCEPEGFRRITYFLDRPDVLSVYETRIEAALAEAPTLLGNGNLVESGPVGDGSRHYALWHDPHPKPTYLFALVGGALAKIARPFVTRSGRTVEIAVHVEPGKEGRAGYALDALERSMRWDEDVFGREYDLDVFNIVAVSDFNMGAMENKGLNIFNDKYVLASPETATDTDYANIEAIVAHEYFHNWTGNRITCRDWFQLCLKEGLTVYRDQEFSSDMRSRPVHRIAEARALRLRQFAEDAGPLAHPVRPSEYREINNFYTATVYEKGAEVIRMLRTLVGEQAFAAGMDLYFERCDNSAATVEDFLACFAETSGRDLSQFARWYAQAGTPRLAVTGQWDEAAKTYRLDFAQSIPPTPGQPTKEPAVIPVRLGLVAEDGREIPAASPRLREDGVFVLEKASDSLVLENVSVRPVPSVLRGFSAPVRVSRDLSEADLLTLLRYDTDPFNRWQSAQTVAIRVLTRAASDRSLAEEAVRAYADALATFLDAEAESDPAFAALVLALPGEPDIAQDIGSDVDPDAIHEARERMRAIVGTHLSSRLTALRERLASDAPYSPDAASAGRRALRNGALDLIAAADPQAGIEAAAAQYEAADNMTDRLAALGVAAHTPPSPGREELIGAFRSRFDGEPLVLDKWFALQATMAEAGTLERVERLMADPAFSLSNPNRVGALIGAFALSNPTQFHRPDGAGYAFVADKVATLDRTNPQTAARILTAFNTWRTMEPGRRAKAEATLRSIADRAGLSRDVADIVGRTLG</sequence>
<dbReference type="Pfam" id="PF17900">
    <property type="entry name" value="Peptidase_M1_N"/>
    <property type="match status" value="1"/>
</dbReference>
<evidence type="ECO:0000259" key="13">
    <source>
        <dbReference type="Pfam" id="PF01433"/>
    </source>
</evidence>
<dbReference type="Pfam" id="PF11940">
    <property type="entry name" value="DUF3458"/>
    <property type="match status" value="1"/>
</dbReference>
<dbReference type="FunFam" id="3.30.2010.30:FF:000002">
    <property type="entry name" value="Putative aminopeptidase N"/>
    <property type="match status" value="1"/>
</dbReference>
<comment type="cofactor">
    <cofactor evidence="2">
        <name>Zn(2+)</name>
        <dbReference type="ChEBI" id="CHEBI:29105"/>
    </cofactor>
</comment>
<dbReference type="SUPFAM" id="SSF55486">
    <property type="entry name" value="Metalloproteases ('zincins'), catalytic domain"/>
    <property type="match status" value="1"/>
</dbReference>
<dbReference type="Gene3D" id="1.25.50.10">
    <property type="entry name" value="Peptidase M1, alanyl aminopeptidase, C-terminal domain"/>
    <property type="match status" value="1"/>
</dbReference>
<protein>
    <recommendedName>
        <fullName evidence="5 12">Aminopeptidase N</fullName>
        <ecNumber evidence="4 12">3.4.11.2</ecNumber>
    </recommendedName>
</protein>
<dbReference type="Gene3D" id="2.60.40.1840">
    <property type="match status" value="1"/>
</dbReference>
<keyword evidence="10" id="KW-0862">Zinc</keyword>
<keyword evidence="7" id="KW-0645">Protease</keyword>
<dbReference type="InterPro" id="IPR014782">
    <property type="entry name" value="Peptidase_M1_dom"/>
</dbReference>
<evidence type="ECO:0000256" key="2">
    <source>
        <dbReference type="ARBA" id="ARBA00001947"/>
    </source>
</evidence>
<evidence type="ECO:0000259" key="15">
    <source>
        <dbReference type="Pfam" id="PF17432"/>
    </source>
</evidence>
<dbReference type="InterPro" id="IPR042097">
    <property type="entry name" value="Aminopeptidase_N-like_N_sf"/>
</dbReference>
<dbReference type="InterPro" id="IPR012779">
    <property type="entry name" value="Peptidase_M1_pepN"/>
</dbReference>
<organism evidence="17 18">
    <name type="scientific">Salinarimonas ramus</name>
    <dbReference type="NCBI Taxonomy" id="690164"/>
    <lineage>
        <taxon>Bacteria</taxon>
        <taxon>Pseudomonadati</taxon>
        <taxon>Pseudomonadota</taxon>
        <taxon>Alphaproteobacteria</taxon>
        <taxon>Hyphomicrobiales</taxon>
        <taxon>Salinarimonadaceae</taxon>
        <taxon>Salinarimonas</taxon>
    </lineage>
</organism>
<dbReference type="Gene3D" id="1.10.390.10">
    <property type="entry name" value="Neutral Protease Domain 2"/>
    <property type="match status" value="1"/>
</dbReference>
<feature type="domain" description="Aminopeptidase N-like N-terminal" evidence="16">
    <location>
        <begin position="48"/>
        <end position="193"/>
    </location>
</feature>
<comment type="similarity">
    <text evidence="3">Belongs to the peptidase M1 family.</text>
</comment>
<evidence type="ECO:0000256" key="10">
    <source>
        <dbReference type="ARBA" id="ARBA00022833"/>
    </source>
</evidence>
<keyword evidence="11" id="KW-0482">Metalloprotease</keyword>
<dbReference type="EC" id="3.4.11.2" evidence="4 12"/>
<dbReference type="Gene3D" id="2.60.40.1730">
    <property type="entry name" value="tricorn interacting facor f3 domain"/>
    <property type="match status" value="1"/>
</dbReference>
<dbReference type="Proteomes" id="UP000600449">
    <property type="component" value="Unassembled WGS sequence"/>
</dbReference>
<evidence type="ECO:0000256" key="7">
    <source>
        <dbReference type="ARBA" id="ARBA00022670"/>
    </source>
</evidence>
<evidence type="ECO:0000256" key="6">
    <source>
        <dbReference type="ARBA" id="ARBA00022438"/>
    </source>
</evidence>
<evidence type="ECO:0000256" key="5">
    <source>
        <dbReference type="ARBA" id="ARBA00015611"/>
    </source>
</evidence>
<feature type="domain" description="Peptidase M1 membrane alanine aminopeptidase" evidence="13">
    <location>
        <begin position="232"/>
        <end position="445"/>
    </location>
</feature>
<dbReference type="GO" id="GO:0006508">
    <property type="term" value="P:proteolysis"/>
    <property type="evidence" value="ECO:0007669"/>
    <property type="project" value="UniProtKB-UniRule"/>
</dbReference>
<dbReference type="EMBL" id="BMMF01000014">
    <property type="protein sequence ID" value="GGK50473.1"/>
    <property type="molecule type" value="Genomic_DNA"/>
</dbReference>
<evidence type="ECO:0000256" key="8">
    <source>
        <dbReference type="ARBA" id="ARBA00022723"/>
    </source>
</evidence>
<evidence type="ECO:0000256" key="4">
    <source>
        <dbReference type="ARBA" id="ARBA00012564"/>
    </source>
</evidence>
<comment type="catalytic activity">
    <reaction evidence="1">
        <text>Release of an N-terminal amino acid, Xaa-|-Yaa- from a peptide, amide or arylamide. Xaa is preferably Ala, but may be most amino acids including Pro (slow action). When a terminal hydrophobic residue is followed by a prolyl residue, the two may be released as an intact Xaa-Pro dipeptide.</text>
        <dbReference type="EC" id="3.4.11.2"/>
    </reaction>
</comment>
<dbReference type="InterPro" id="IPR024601">
    <property type="entry name" value="Peptidase_M1_pepN_C"/>
</dbReference>
<evidence type="ECO:0000259" key="14">
    <source>
        <dbReference type="Pfam" id="PF11940"/>
    </source>
</evidence>
<keyword evidence="6 17" id="KW-0031">Aminopeptidase</keyword>
<evidence type="ECO:0000259" key="16">
    <source>
        <dbReference type="Pfam" id="PF17900"/>
    </source>
</evidence>
<comment type="caution">
    <text evidence="17">The sequence shown here is derived from an EMBL/GenBank/DDBJ whole genome shotgun (WGS) entry which is preliminary data.</text>
</comment>
<keyword evidence="9" id="KW-0378">Hydrolase</keyword>
<dbReference type="InterPro" id="IPR037144">
    <property type="entry name" value="Peptidase_M1_pepN_C_sf"/>
</dbReference>
<dbReference type="Pfam" id="PF01433">
    <property type="entry name" value="Peptidase_M1"/>
    <property type="match status" value="1"/>
</dbReference>
<evidence type="ECO:0000256" key="3">
    <source>
        <dbReference type="ARBA" id="ARBA00010136"/>
    </source>
</evidence>
<dbReference type="CDD" id="cd09600">
    <property type="entry name" value="M1_APN"/>
    <property type="match status" value="1"/>
</dbReference>
<accession>A0A917QGR1</accession>
<dbReference type="PRINTS" id="PR00756">
    <property type="entry name" value="ALADIPTASE"/>
</dbReference>
<dbReference type="GO" id="GO:0008270">
    <property type="term" value="F:zinc ion binding"/>
    <property type="evidence" value="ECO:0007669"/>
    <property type="project" value="InterPro"/>
</dbReference>